<feature type="region of interest" description="Disordered" evidence="1">
    <location>
        <begin position="239"/>
        <end position="267"/>
    </location>
</feature>
<keyword evidence="2" id="KW-0472">Membrane</keyword>
<sequence length="267" mass="28410">MTGRDPDWELLNAYVDGELDAAERARVADAVARDQELAHAVAVLSRLKQAAQDAAWDEIGEVPAVELPRKGRRPAWAAAAAALLLAVGLGLAAGIWPGKTAPQWLDQARAVHARWAQGASGEPAGTASTTSALILAAVEDFRRVPFVPDFSAGKLTLTSIDAARIAESPALRLGYRGTRGCRVSLLILADPGELSAELAQFDTEAGPAYLWRAGGLGYAMLASSMDRARFQLLAETAHRTTHAHSQPDDRTRMALAESRAKSEPCRA</sequence>
<dbReference type="EMBL" id="QPMH01000009">
    <property type="protein sequence ID" value="RDD61779.1"/>
    <property type="molecule type" value="Genomic_DNA"/>
</dbReference>
<dbReference type="Proteomes" id="UP000253941">
    <property type="component" value="Unassembled WGS sequence"/>
</dbReference>
<protein>
    <recommendedName>
        <fullName evidence="3">Putative zinc-finger domain-containing protein</fullName>
    </recommendedName>
</protein>
<gene>
    <name evidence="4" type="ORF">DRB17_11335</name>
</gene>
<keyword evidence="5" id="KW-1185">Reference proteome</keyword>
<dbReference type="AlphaFoldDB" id="A0A369T8W8"/>
<evidence type="ECO:0000313" key="5">
    <source>
        <dbReference type="Proteomes" id="UP000253941"/>
    </source>
</evidence>
<feature type="domain" description="Putative zinc-finger" evidence="3">
    <location>
        <begin position="9"/>
        <end position="28"/>
    </location>
</feature>
<organism evidence="4 5">
    <name type="scientific">Ferruginivarius sediminum</name>
    <dbReference type="NCBI Taxonomy" id="2661937"/>
    <lineage>
        <taxon>Bacteria</taxon>
        <taxon>Pseudomonadati</taxon>
        <taxon>Pseudomonadota</taxon>
        <taxon>Alphaproteobacteria</taxon>
        <taxon>Rhodospirillales</taxon>
        <taxon>Rhodospirillaceae</taxon>
        <taxon>Ferruginivarius</taxon>
    </lineage>
</organism>
<proteinExistence type="predicted"/>
<feature type="compositionally biased region" description="Basic and acidic residues" evidence="1">
    <location>
        <begin position="245"/>
        <end position="267"/>
    </location>
</feature>
<evidence type="ECO:0000256" key="2">
    <source>
        <dbReference type="SAM" id="Phobius"/>
    </source>
</evidence>
<keyword evidence="2" id="KW-1133">Transmembrane helix</keyword>
<reference evidence="4 5" key="1">
    <citation type="submission" date="2018-07" db="EMBL/GenBank/DDBJ databases">
        <title>Venubactetium sediminum gen. nov., sp. nov., isolated from a marine solar saltern.</title>
        <authorList>
            <person name="Wang S."/>
        </authorList>
    </citation>
    <scope>NUCLEOTIDE SEQUENCE [LARGE SCALE GENOMIC DNA]</scope>
    <source>
        <strain evidence="4 5">WD2A32</strain>
    </source>
</reference>
<evidence type="ECO:0000259" key="3">
    <source>
        <dbReference type="Pfam" id="PF13490"/>
    </source>
</evidence>
<evidence type="ECO:0000313" key="4">
    <source>
        <dbReference type="EMBL" id="RDD61779.1"/>
    </source>
</evidence>
<accession>A0A369T8W8</accession>
<feature type="transmembrane region" description="Helical" evidence="2">
    <location>
        <begin position="75"/>
        <end position="96"/>
    </location>
</feature>
<name>A0A369T8W8_9PROT</name>
<dbReference type="InterPro" id="IPR027383">
    <property type="entry name" value="Znf_put"/>
</dbReference>
<dbReference type="RefSeq" id="WP_114582321.1">
    <property type="nucleotide sequence ID" value="NZ_QPMH01000009.1"/>
</dbReference>
<comment type="caution">
    <text evidence="4">The sequence shown here is derived from an EMBL/GenBank/DDBJ whole genome shotgun (WGS) entry which is preliminary data.</text>
</comment>
<keyword evidence="2" id="KW-0812">Transmembrane</keyword>
<evidence type="ECO:0000256" key="1">
    <source>
        <dbReference type="SAM" id="MobiDB-lite"/>
    </source>
</evidence>
<dbReference type="Pfam" id="PF13490">
    <property type="entry name" value="zf-HC2"/>
    <property type="match status" value="1"/>
</dbReference>